<dbReference type="AlphaFoldDB" id="A0A2P5FMZ6"/>
<dbReference type="EMBL" id="JXTC01000020">
    <property type="protein sequence ID" value="PON99140.1"/>
    <property type="molecule type" value="Genomic_DNA"/>
</dbReference>
<protein>
    <submittedName>
        <fullName evidence="1">Uncharacterized protein</fullName>
    </submittedName>
</protein>
<accession>A0A2P5FMZ6</accession>
<proteinExistence type="predicted"/>
<evidence type="ECO:0000313" key="1">
    <source>
        <dbReference type="EMBL" id="PON99140.1"/>
    </source>
</evidence>
<reference evidence="2" key="1">
    <citation type="submission" date="2016-06" db="EMBL/GenBank/DDBJ databases">
        <title>Parallel loss of symbiosis genes in relatives of nitrogen-fixing non-legume Parasponia.</title>
        <authorList>
            <person name="Van Velzen R."/>
            <person name="Holmer R."/>
            <person name="Bu F."/>
            <person name="Rutten L."/>
            <person name="Van Zeijl A."/>
            <person name="Liu W."/>
            <person name="Santuari L."/>
            <person name="Cao Q."/>
            <person name="Sharma T."/>
            <person name="Shen D."/>
            <person name="Roswanjaya Y."/>
            <person name="Wardhani T."/>
            <person name="Kalhor M.S."/>
            <person name="Jansen J."/>
            <person name="Van den Hoogen J."/>
            <person name="Gungor B."/>
            <person name="Hartog M."/>
            <person name="Hontelez J."/>
            <person name="Verver J."/>
            <person name="Yang W.-C."/>
            <person name="Schijlen E."/>
            <person name="Repin R."/>
            <person name="Schilthuizen M."/>
            <person name="Schranz E."/>
            <person name="Heidstra R."/>
            <person name="Miyata K."/>
            <person name="Fedorova E."/>
            <person name="Kohlen W."/>
            <person name="Bisseling T."/>
            <person name="Smit S."/>
            <person name="Geurts R."/>
        </authorList>
    </citation>
    <scope>NUCLEOTIDE SEQUENCE [LARGE SCALE GENOMIC DNA]</scope>
    <source>
        <strain evidence="2">cv. RG33-2</strain>
    </source>
</reference>
<sequence length="46" mass="5281">MPVMCLRCEMEKWSLDGRFYCGFQSLKYASGGTQQGSLIKLNMKMI</sequence>
<dbReference type="InParanoid" id="A0A2P5FMZ6"/>
<name>A0A2P5FMZ6_TREOI</name>
<evidence type="ECO:0000313" key="2">
    <source>
        <dbReference type="Proteomes" id="UP000237000"/>
    </source>
</evidence>
<organism evidence="1 2">
    <name type="scientific">Trema orientale</name>
    <name type="common">Charcoal tree</name>
    <name type="synonym">Celtis orientalis</name>
    <dbReference type="NCBI Taxonomy" id="63057"/>
    <lineage>
        <taxon>Eukaryota</taxon>
        <taxon>Viridiplantae</taxon>
        <taxon>Streptophyta</taxon>
        <taxon>Embryophyta</taxon>
        <taxon>Tracheophyta</taxon>
        <taxon>Spermatophyta</taxon>
        <taxon>Magnoliopsida</taxon>
        <taxon>eudicotyledons</taxon>
        <taxon>Gunneridae</taxon>
        <taxon>Pentapetalae</taxon>
        <taxon>rosids</taxon>
        <taxon>fabids</taxon>
        <taxon>Rosales</taxon>
        <taxon>Cannabaceae</taxon>
        <taxon>Trema</taxon>
    </lineage>
</organism>
<gene>
    <name evidence="1" type="ORF">TorRG33x02_050000</name>
</gene>
<dbReference type="Proteomes" id="UP000237000">
    <property type="component" value="Unassembled WGS sequence"/>
</dbReference>
<keyword evidence="2" id="KW-1185">Reference proteome</keyword>
<comment type="caution">
    <text evidence="1">The sequence shown here is derived from an EMBL/GenBank/DDBJ whole genome shotgun (WGS) entry which is preliminary data.</text>
</comment>